<organism evidence="2 3">
    <name type="scientific">Salix dunnii</name>
    <dbReference type="NCBI Taxonomy" id="1413687"/>
    <lineage>
        <taxon>Eukaryota</taxon>
        <taxon>Viridiplantae</taxon>
        <taxon>Streptophyta</taxon>
        <taxon>Embryophyta</taxon>
        <taxon>Tracheophyta</taxon>
        <taxon>Spermatophyta</taxon>
        <taxon>Magnoliopsida</taxon>
        <taxon>eudicotyledons</taxon>
        <taxon>Gunneridae</taxon>
        <taxon>Pentapetalae</taxon>
        <taxon>rosids</taxon>
        <taxon>fabids</taxon>
        <taxon>Malpighiales</taxon>
        <taxon>Salicaceae</taxon>
        <taxon>Saliceae</taxon>
        <taxon>Salix</taxon>
    </lineage>
</organism>
<reference evidence="2 3" key="1">
    <citation type="submission" date="2020-10" db="EMBL/GenBank/DDBJ databases">
        <title>Plant Genome Project.</title>
        <authorList>
            <person name="Zhang R.-G."/>
        </authorList>
    </citation>
    <scope>NUCLEOTIDE SEQUENCE [LARGE SCALE GENOMIC DNA]</scope>
    <source>
        <strain evidence="2">FAFU-HL-1</strain>
        <tissue evidence="2">Leaf</tissue>
    </source>
</reference>
<feature type="domain" description="Amine oxidase" evidence="1">
    <location>
        <begin position="305"/>
        <end position="380"/>
    </location>
</feature>
<dbReference type="Gene3D" id="3.50.50.60">
    <property type="entry name" value="FAD/NAD(P)-binding domain"/>
    <property type="match status" value="2"/>
</dbReference>
<dbReference type="AlphaFoldDB" id="A0A835JDH1"/>
<dbReference type="OrthoDB" id="419752at2759"/>
<dbReference type="Proteomes" id="UP000657918">
    <property type="component" value="Unassembled WGS sequence"/>
</dbReference>
<dbReference type="Pfam" id="PF01593">
    <property type="entry name" value="Amino_oxidase"/>
    <property type="match status" value="1"/>
</dbReference>
<evidence type="ECO:0000313" key="2">
    <source>
        <dbReference type="EMBL" id="KAF9669182.1"/>
    </source>
</evidence>
<dbReference type="EMBL" id="JADGMS010000014">
    <property type="protein sequence ID" value="KAF9669182.1"/>
    <property type="molecule type" value="Genomic_DNA"/>
</dbReference>
<evidence type="ECO:0000259" key="1">
    <source>
        <dbReference type="Pfam" id="PF01593"/>
    </source>
</evidence>
<dbReference type="SUPFAM" id="SSF51905">
    <property type="entry name" value="FAD/NAD(P)-binding domain"/>
    <property type="match status" value="1"/>
</dbReference>
<dbReference type="Pfam" id="PF13450">
    <property type="entry name" value="NAD_binding_8"/>
    <property type="match status" value="1"/>
</dbReference>
<dbReference type="InterPro" id="IPR050464">
    <property type="entry name" value="Zeta_carotene_desat/Oxidored"/>
</dbReference>
<keyword evidence="3" id="KW-1185">Reference proteome</keyword>
<dbReference type="GO" id="GO:0004729">
    <property type="term" value="F:oxygen-dependent protoporphyrinogen oxidase activity"/>
    <property type="evidence" value="ECO:0007669"/>
    <property type="project" value="TreeGrafter"/>
</dbReference>
<proteinExistence type="predicted"/>
<evidence type="ECO:0000313" key="3">
    <source>
        <dbReference type="Proteomes" id="UP000657918"/>
    </source>
</evidence>
<sequence length="419" mass="45468">MKAVEEIFEVTDKEDEQLLEATEELSLDLVKKDEDLGEMDDSLARVSYISSFKVNGEAQSSAGHSATADYVIVGGGISGLCIAQALATNHRDVTPNVIVTESRDCVGGHITTLERDVISGKRPPTVSTLPINLQLISFCYSMLSMIWDFWSSFISDLVEFVSRADFGALGLRPPLPVCSPFNVKRLPTPKGQIVGSFRKGLAMLPYAIATSYLSCFFEDFLDLISRVLILEGWVAMLSLKLSSIIKLENGVYSCGRVIKILLPTSCSSVHFIPKRSNKTRMLIIDGALKGFGPLHPRRQGVETLESELVEAVDCDLRKMLINPNATDPLVLGVRVWPQAIPQFLSGHAARDALKEKGLQGLFLGGNYVSDVTLGRFVEGASELMILEIERGGANSSMPLTTVSGSVVNLISTKAPSIGT</sequence>
<accession>A0A835JDH1</accession>
<comment type="caution">
    <text evidence="2">The sequence shown here is derived from an EMBL/GenBank/DDBJ whole genome shotgun (WGS) entry which is preliminary data.</text>
</comment>
<dbReference type="GO" id="GO:0009534">
    <property type="term" value="C:chloroplast thylakoid"/>
    <property type="evidence" value="ECO:0007669"/>
    <property type="project" value="TreeGrafter"/>
</dbReference>
<name>A0A835JDH1_9ROSI</name>
<dbReference type="InterPro" id="IPR036188">
    <property type="entry name" value="FAD/NAD-bd_sf"/>
</dbReference>
<gene>
    <name evidence="2" type="ORF">SADUNF_Sadunf14G0081300</name>
</gene>
<dbReference type="PANTHER" id="PTHR42923">
    <property type="entry name" value="PROTOPORPHYRINOGEN OXIDASE"/>
    <property type="match status" value="1"/>
</dbReference>
<protein>
    <recommendedName>
        <fullName evidence="1">Amine oxidase domain-containing protein</fullName>
    </recommendedName>
</protein>
<dbReference type="InterPro" id="IPR002937">
    <property type="entry name" value="Amino_oxidase"/>
</dbReference>
<dbReference type="PANTHER" id="PTHR42923:SF3">
    <property type="entry name" value="PROTOPORPHYRINOGEN OXIDASE"/>
    <property type="match status" value="1"/>
</dbReference>